<sequence>MHFICVQQFFLLVSRPSKIRIFAFGNDISRLHWAVCNMTSSLLAFVIPYQGTPSVSEPRGQIVLYLFLWNYSVVTTFLGAFHYTVIRCSALLSDVCY</sequence>
<keyword evidence="1" id="KW-0472">Membrane</keyword>
<dbReference type="AlphaFoldDB" id="A0AA39P0W9"/>
<feature type="transmembrane region" description="Helical" evidence="1">
    <location>
        <begin position="62"/>
        <end position="83"/>
    </location>
</feature>
<reference evidence="2" key="1">
    <citation type="submission" date="2023-06" db="EMBL/GenBank/DDBJ databases">
        <authorList>
            <consortium name="Lawrence Berkeley National Laboratory"/>
            <person name="Ahrendt S."/>
            <person name="Sahu N."/>
            <person name="Indic B."/>
            <person name="Wong-Bajracharya J."/>
            <person name="Merenyi Z."/>
            <person name="Ke H.-M."/>
            <person name="Monk M."/>
            <person name="Kocsube S."/>
            <person name="Drula E."/>
            <person name="Lipzen A."/>
            <person name="Balint B."/>
            <person name="Henrissat B."/>
            <person name="Andreopoulos B."/>
            <person name="Martin F.M."/>
            <person name="Harder C.B."/>
            <person name="Rigling D."/>
            <person name="Ford K.L."/>
            <person name="Foster G.D."/>
            <person name="Pangilinan J."/>
            <person name="Papanicolaou A."/>
            <person name="Barry K."/>
            <person name="LaButti K."/>
            <person name="Viragh M."/>
            <person name="Koriabine M."/>
            <person name="Yan M."/>
            <person name="Riley R."/>
            <person name="Champramary S."/>
            <person name="Plett K.L."/>
            <person name="Tsai I.J."/>
            <person name="Slot J."/>
            <person name="Sipos G."/>
            <person name="Plett J."/>
            <person name="Nagy L.G."/>
            <person name="Grigoriev I.V."/>
        </authorList>
    </citation>
    <scope>NUCLEOTIDE SEQUENCE</scope>
    <source>
        <strain evidence="2">ICMP 16352</strain>
    </source>
</reference>
<evidence type="ECO:0000256" key="1">
    <source>
        <dbReference type="SAM" id="Phobius"/>
    </source>
</evidence>
<accession>A0AA39P0W9</accession>
<dbReference type="Proteomes" id="UP001175227">
    <property type="component" value="Unassembled WGS sequence"/>
</dbReference>
<evidence type="ECO:0000313" key="2">
    <source>
        <dbReference type="EMBL" id="KAK0475502.1"/>
    </source>
</evidence>
<evidence type="ECO:0000313" key="3">
    <source>
        <dbReference type="Proteomes" id="UP001175227"/>
    </source>
</evidence>
<protein>
    <submittedName>
        <fullName evidence="2">Uncharacterized protein</fullName>
    </submittedName>
</protein>
<comment type="caution">
    <text evidence="2">The sequence shown here is derived from an EMBL/GenBank/DDBJ whole genome shotgun (WGS) entry which is preliminary data.</text>
</comment>
<keyword evidence="1" id="KW-1133">Transmembrane helix</keyword>
<feature type="transmembrane region" description="Helical" evidence="1">
    <location>
        <begin position="31"/>
        <end position="50"/>
    </location>
</feature>
<dbReference type="EMBL" id="JAUEPR010000023">
    <property type="protein sequence ID" value="KAK0475502.1"/>
    <property type="molecule type" value="Genomic_DNA"/>
</dbReference>
<keyword evidence="1" id="KW-0812">Transmembrane</keyword>
<gene>
    <name evidence="2" type="ORF">IW261DRAFT_484216</name>
</gene>
<name>A0AA39P0W9_9AGAR</name>
<proteinExistence type="predicted"/>
<organism evidence="2 3">
    <name type="scientific">Armillaria novae-zelandiae</name>
    <dbReference type="NCBI Taxonomy" id="153914"/>
    <lineage>
        <taxon>Eukaryota</taxon>
        <taxon>Fungi</taxon>
        <taxon>Dikarya</taxon>
        <taxon>Basidiomycota</taxon>
        <taxon>Agaricomycotina</taxon>
        <taxon>Agaricomycetes</taxon>
        <taxon>Agaricomycetidae</taxon>
        <taxon>Agaricales</taxon>
        <taxon>Marasmiineae</taxon>
        <taxon>Physalacriaceae</taxon>
        <taxon>Armillaria</taxon>
    </lineage>
</organism>
<keyword evidence="3" id="KW-1185">Reference proteome</keyword>